<reference evidence="1 2" key="1">
    <citation type="submission" date="2016-08" db="EMBL/GenBank/DDBJ databases">
        <title>A Parts List for Fungal Cellulosomes Revealed by Comparative Genomics.</title>
        <authorList>
            <consortium name="DOE Joint Genome Institute"/>
            <person name="Haitjema C.H."/>
            <person name="Gilmore S.P."/>
            <person name="Henske J.K."/>
            <person name="Solomon K.V."/>
            <person name="De Groot R."/>
            <person name="Kuo A."/>
            <person name="Mondo S.J."/>
            <person name="Salamov A.A."/>
            <person name="Labutti K."/>
            <person name="Zhao Z."/>
            <person name="Chiniquy J."/>
            <person name="Barry K."/>
            <person name="Brewer H.M."/>
            <person name="Purvine S.O."/>
            <person name="Wright A.T."/>
            <person name="Boxma B."/>
            <person name="Van Alen T."/>
            <person name="Hackstein J.H."/>
            <person name="Baker S.E."/>
            <person name="Grigoriev I.V."/>
            <person name="O'Malley M.A."/>
        </authorList>
    </citation>
    <scope>NUCLEOTIDE SEQUENCE [LARGE SCALE GENOMIC DNA]</scope>
    <source>
        <strain evidence="1 2">G1</strain>
    </source>
</reference>
<evidence type="ECO:0000313" key="2">
    <source>
        <dbReference type="Proteomes" id="UP000193920"/>
    </source>
</evidence>
<proteinExistence type="predicted"/>
<sequence>MELNNKSNEEKKNELNNKLETLIYQKDTNISLFIAELDRIFGELFIFSEVLSEEKKYSILYSALPYETVIETNIQLSKNTLKVKPLENYHFTHNVFEGRIKK</sequence>
<protein>
    <submittedName>
        <fullName evidence="1">Uncharacterized protein</fullName>
    </submittedName>
</protein>
<keyword evidence="2" id="KW-1185">Reference proteome</keyword>
<dbReference type="EMBL" id="MCOG01000047">
    <property type="protein sequence ID" value="ORY67980.1"/>
    <property type="molecule type" value="Genomic_DNA"/>
</dbReference>
<dbReference type="Proteomes" id="UP000193920">
    <property type="component" value="Unassembled WGS sequence"/>
</dbReference>
<comment type="caution">
    <text evidence="1">The sequence shown here is derived from an EMBL/GenBank/DDBJ whole genome shotgun (WGS) entry which is preliminary data.</text>
</comment>
<name>A0A1Y2E8U0_9FUNG</name>
<gene>
    <name evidence="1" type="ORF">LY90DRAFT_504455</name>
</gene>
<evidence type="ECO:0000313" key="1">
    <source>
        <dbReference type="EMBL" id="ORY67980.1"/>
    </source>
</evidence>
<organism evidence="1 2">
    <name type="scientific">Neocallimastix californiae</name>
    <dbReference type="NCBI Taxonomy" id="1754190"/>
    <lineage>
        <taxon>Eukaryota</taxon>
        <taxon>Fungi</taxon>
        <taxon>Fungi incertae sedis</taxon>
        <taxon>Chytridiomycota</taxon>
        <taxon>Chytridiomycota incertae sedis</taxon>
        <taxon>Neocallimastigomycetes</taxon>
        <taxon>Neocallimastigales</taxon>
        <taxon>Neocallimastigaceae</taxon>
        <taxon>Neocallimastix</taxon>
    </lineage>
</organism>
<accession>A0A1Y2E8U0</accession>
<dbReference type="AlphaFoldDB" id="A0A1Y2E8U0"/>